<name>A0A9D2SN31_9FIRM</name>
<dbReference type="Gene3D" id="3.40.50.300">
    <property type="entry name" value="P-loop containing nucleotide triphosphate hydrolases"/>
    <property type="match status" value="1"/>
</dbReference>
<comment type="similarity">
    <text evidence="7">Belongs to the shikimate kinase family.</text>
</comment>
<comment type="subcellular location">
    <subcellularLocation>
        <location evidence="7">Cytoplasm</location>
    </subcellularLocation>
</comment>
<comment type="caution">
    <text evidence="8">The sequence shown here is derived from an EMBL/GenBank/DDBJ whole genome shotgun (WGS) entry which is preliminary data.</text>
</comment>
<dbReference type="PANTHER" id="PTHR21087">
    <property type="entry name" value="SHIKIMATE KINASE"/>
    <property type="match status" value="1"/>
</dbReference>
<dbReference type="InterPro" id="IPR000623">
    <property type="entry name" value="Shikimate_kinase/TSH1"/>
</dbReference>
<dbReference type="GO" id="GO:0000287">
    <property type="term" value="F:magnesium ion binding"/>
    <property type="evidence" value="ECO:0007669"/>
    <property type="project" value="UniProtKB-UniRule"/>
</dbReference>
<evidence type="ECO:0000256" key="7">
    <source>
        <dbReference type="HAMAP-Rule" id="MF_00109"/>
    </source>
</evidence>
<dbReference type="GO" id="GO:0005524">
    <property type="term" value="F:ATP binding"/>
    <property type="evidence" value="ECO:0007669"/>
    <property type="project" value="UniProtKB-UniRule"/>
</dbReference>
<dbReference type="GO" id="GO:0009073">
    <property type="term" value="P:aromatic amino acid family biosynthetic process"/>
    <property type="evidence" value="ECO:0007669"/>
    <property type="project" value="UniProtKB-KW"/>
</dbReference>
<dbReference type="EC" id="2.7.1.71" evidence="7"/>
<keyword evidence="1 7" id="KW-0028">Amino-acid biosynthesis</keyword>
<dbReference type="PRINTS" id="PR01100">
    <property type="entry name" value="SHIKIMTKNASE"/>
</dbReference>
<feature type="binding site" evidence="7">
    <location>
        <begin position="49"/>
        <end position="54"/>
    </location>
    <ligand>
        <name>ATP</name>
        <dbReference type="ChEBI" id="CHEBI:30616"/>
    </ligand>
</feature>
<feature type="binding site" evidence="7">
    <location>
        <position position="174"/>
    </location>
    <ligand>
        <name>substrate</name>
    </ligand>
</feature>
<gene>
    <name evidence="7" type="primary">aroK</name>
    <name evidence="8" type="ORF">H9705_05650</name>
</gene>
<evidence type="ECO:0000313" key="8">
    <source>
        <dbReference type="EMBL" id="HJC15299.1"/>
    </source>
</evidence>
<dbReference type="InterPro" id="IPR031322">
    <property type="entry name" value="Shikimate/glucono_kinase"/>
</dbReference>
<keyword evidence="2 7" id="KW-0808">Transferase</keyword>
<feature type="binding site" evidence="7">
    <location>
        <position position="117"/>
    </location>
    <ligand>
        <name>substrate</name>
    </ligand>
</feature>
<dbReference type="GO" id="GO:0005829">
    <property type="term" value="C:cytosol"/>
    <property type="evidence" value="ECO:0007669"/>
    <property type="project" value="TreeGrafter"/>
</dbReference>
<proteinExistence type="inferred from homology"/>
<dbReference type="Pfam" id="PF01202">
    <property type="entry name" value="SKI"/>
    <property type="match status" value="1"/>
</dbReference>
<reference evidence="8" key="2">
    <citation type="submission" date="2021-04" db="EMBL/GenBank/DDBJ databases">
        <authorList>
            <person name="Gilroy R."/>
        </authorList>
    </citation>
    <scope>NUCLEOTIDE SEQUENCE</scope>
    <source>
        <strain evidence="8">CHK185-5351</strain>
    </source>
</reference>
<comment type="cofactor">
    <cofactor evidence="7">
        <name>Mg(2+)</name>
        <dbReference type="ChEBI" id="CHEBI:18420"/>
    </cofactor>
    <text evidence="7">Binds 1 Mg(2+) ion per subunit.</text>
</comment>
<comment type="subunit">
    <text evidence="7">Monomer.</text>
</comment>
<evidence type="ECO:0000256" key="4">
    <source>
        <dbReference type="ARBA" id="ARBA00022777"/>
    </source>
</evidence>
<keyword evidence="7" id="KW-0963">Cytoplasm</keyword>
<protein>
    <recommendedName>
        <fullName evidence="7">Shikimate kinase</fullName>
        <shortName evidence="7">SK</shortName>
        <ecNumber evidence="7">2.7.1.71</ecNumber>
    </recommendedName>
</protein>
<keyword evidence="7" id="KW-0460">Magnesium</keyword>
<dbReference type="PANTHER" id="PTHR21087:SF16">
    <property type="entry name" value="SHIKIMATE KINASE 1, CHLOROPLASTIC"/>
    <property type="match status" value="1"/>
</dbReference>
<organism evidence="8 9">
    <name type="scientific">Candidatus Fusicatenibacter intestinigallinarum</name>
    <dbReference type="NCBI Taxonomy" id="2838598"/>
    <lineage>
        <taxon>Bacteria</taxon>
        <taxon>Bacillati</taxon>
        <taxon>Bacillota</taxon>
        <taxon>Clostridia</taxon>
        <taxon>Lachnospirales</taxon>
        <taxon>Lachnospiraceae</taxon>
        <taxon>Fusicatenibacter</taxon>
    </lineage>
</organism>
<dbReference type="Proteomes" id="UP000823849">
    <property type="component" value="Unassembled WGS sequence"/>
</dbReference>
<evidence type="ECO:0000256" key="5">
    <source>
        <dbReference type="ARBA" id="ARBA00022840"/>
    </source>
</evidence>
<evidence type="ECO:0000256" key="2">
    <source>
        <dbReference type="ARBA" id="ARBA00022679"/>
    </source>
</evidence>
<evidence type="ECO:0000256" key="1">
    <source>
        <dbReference type="ARBA" id="ARBA00022605"/>
    </source>
</evidence>
<dbReference type="HAMAP" id="MF_00109">
    <property type="entry name" value="Shikimate_kinase"/>
    <property type="match status" value="1"/>
</dbReference>
<feature type="binding site" evidence="7">
    <location>
        <position position="71"/>
    </location>
    <ligand>
        <name>substrate</name>
    </ligand>
</feature>
<feature type="binding site" evidence="7">
    <location>
        <position position="155"/>
    </location>
    <ligand>
        <name>ATP</name>
        <dbReference type="ChEBI" id="CHEBI:30616"/>
    </ligand>
</feature>
<evidence type="ECO:0000313" key="9">
    <source>
        <dbReference type="Proteomes" id="UP000823849"/>
    </source>
</evidence>
<keyword evidence="4 7" id="KW-0418">Kinase</keyword>
<feature type="binding site" evidence="7">
    <location>
        <position position="95"/>
    </location>
    <ligand>
        <name>substrate</name>
    </ligand>
</feature>
<sequence length="207" mass="23234">MHPPIENRFAMGRMPTGTILSYGLCSDWRKRKPMNQKPEKNIVLIGFMGCGKSSVAAALGRNWKMDVIEMDQMISEQQGMSIPEIFDRFGEDYFRDLETALLKNLHGRRGCVVSCGGGVPLRKENVTEMKKIGQVVLLTATPETIYSRTAGSDDRPNLKNRKSPEAIAELLEQRRPKYEAAADCIIATDGRTVPEICEELMRNLAEQ</sequence>
<keyword evidence="5 7" id="KW-0067">ATP-binding</keyword>
<evidence type="ECO:0000256" key="6">
    <source>
        <dbReference type="ARBA" id="ARBA00023141"/>
    </source>
</evidence>
<keyword evidence="7" id="KW-0479">Metal-binding</keyword>
<evidence type="ECO:0000256" key="3">
    <source>
        <dbReference type="ARBA" id="ARBA00022741"/>
    </source>
</evidence>
<dbReference type="GO" id="GO:0004765">
    <property type="term" value="F:shikimate kinase activity"/>
    <property type="evidence" value="ECO:0007669"/>
    <property type="project" value="UniProtKB-UniRule"/>
</dbReference>
<comment type="function">
    <text evidence="7">Catalyzes the specific phosphorylation of the 3-hydroxyl group of shikimic acid using ATP as a cosubstrate.</text>
</comment>
<feature type="binding site" evidence="7">
    <location>
        <position position="53"/>
    </location>
    <ligand>
        <name>Mg(2+)</name>
        <dbReference type="ChEBI" id="CHEBI:18420"/>
    </ligand>
</feature>
<reference evidence="8" key="1">
    <citation type="journal article" date="2021" name="PeerJ">
        <title>Extensive microbial diversity within the chicken gut microbiome revealed by metagenomics and culture.</title>
        <authorList>
            <person name="Gilroy R."/>
            <person name="Ravi A."/>
            <person name="Getino M."/>
            <person name="Pursley I."/>
            <person name="Horton D.L."/>
            <person name="Alikhan N.F."/>
            <person name="Baker D."/>
            <person name="Gharbi K."/>
            <person name="Hall N."/>
            <person name="Watson M."/>
            <person name="Adriaenssens E.M."/>
            <person name="Foster-Nyarko E."/>
            <person name="Jarju S."/>
            <person name="Secka A."/>
            <person name="Antonio M."/>
            <person name="Oren A."/>
            <person name="Chaudhuri R.R."/>
            <person name="La Ragione R."/>
            <person name="Hildebrand F."/>
            <person name="Pallen M.J."/>
        </authorList>
    </citation>
    <scope>NUCLEOTIDE SEQUENCE</scope>
    <source>
        <strain evidence="8">CHK185-5351</strain>
    </source>
</reference>
<comment type="pathway">
    <text evidence="7">Metabolic intermediate biosynthesis; chorismate biosynthesis; chorismate from D-erythrose 4-phosphate and phosphoenolpyruvate: step 5/7.</text>
</comment>
<dbReference type="AlphaFoldDB" id="A0A9D2SN31"/>
<comment type="catalytic activity">
    <reaction evidence="7">
        <text>shikimate + ATP = 3-phosphoshikimate + ADP + H(+)</text>
        <dbReference type="Rhea" id="RHEA:13121"/>
        <dbReference type="ChEBI" id="CHEBI:15378"/>
        <dbReference type="ChEBI" id="CHEBI:30616"/>
        <dbReference type="ChEBI" id="CHEBI:36208"/>
        <dbReference type="ChEBI" id="CHEBI:145989"/>
        <dbReference type="ChEBI" id="CHEBI:456216"/>
        <dbReference type="EC" id="2.7.1.71"/>
    </reaction>
</comment>
<keyword evidence="3 7" id="KW-0547">Nucleotide-binding</keyword>
<keyword evidence="6 7" id="KW-0057">Aromatic amino acid biosynthesis</keyword>
<dbReference type="GO" id="GO:0009423">
    <property type="term" value="P:chorismate biosynthetic process"/>
    <property type="evidence" value="ECO:0007669"/>
    <property type="project" value="UniProtKB-UniRule"/>
</dbReference>
<dbReference type="GO" id="GO:0008652">
    <property type="term" value="P:amino acid biosynthetic process"/>
    <property type="evidence" value="ECO:0007669"/>
    <property type="project" value="UniProtKB-KW"/>
</dbReference>
<feature type="binding site" evidence="7">
    <location>
        <position position="191"/>
    </location>
    <ligand>
        <name>ATP</name>
        <dbReference type="ChEBI" id="CHEBI:30616"/>
    </ligand>
</feature>
<accession>A0A9D2SN31</accession>
<dbReference type="SUPFAM" id="SSF52540">
    <property type="entry name" value="P-loop containing nucleoside triphosphate hydrolases"/>
    <property type="match status" value="1"/>
</dbReference>
<dbReference type="EMBL" id="DWWU01000022">
    <property type="protein sequence ID" value="HJC15299.1"/>
    <property type="molecule type" value="Genomic_DNA"/>
</dbReference>
<dbReference type="InterPro" id="IPR027417">
    <property type="entry name" value="P-loop_NTPase"/>
</dbReference>
<dbReference type="CDD" id="cd00464">
    <property type="entry name" value="SK"/>
    <property type="match status" value="1"/>
</dbReference>